<keyword evidence="8" id="KW-1185">Reference proteome</keyword>
<dbReference type="InterPro" id="IPR050090">
    <property type="entry name" value="Tyrosine_recombinase_XerCD"/>
</dbReference>
<evidence type="ECO:0000313" key="8">
    <source>
        <dbReference type="Proteomes" id="UP000245938"/>
    </source>
</evidence>
<dbReference type="InterPro" id="IPR013762">
    <property type="entry name" value="Integrase-like_cat_sf"/>
</dbReference>
<feature type="domain" description="Core-binding (CB)" evidence="6">
    <location>
        <begin position="41"/>
        <end position="151"/>
    </location>
</feature>
<evidence type="ECO:0000313" key="7">
    <source>
        <dbReference type="EMBL" id="PWI24979.1"/>
    </source>
</evidence>
<name>A0A2U3AKB6_9BACL</name>
<dbReference type="GO" id="GO:0015074">
    <property type="term" value="P:DNA integration"/>
    <property type="evidence" value="ECO:0007669"/>
    <property type="project" value="InterPro"/>
</dbReference>
<dbReference type="AlphaFoldDB" id="A0A2U3AKB6"/>
<sequence>MKEIVSNETTYEVALFNQENYDKLQEIQDENERLNQSKFDGFTDLDMIYWYIHQRKNVDTTKEKNDRTKYEYERELKQFISNLLTYADDIQFDIQAAPDNSLLKLIEPRHLRRYQDWLVTKSPYVQTGKQYSPATLSRKTTIIKSFFTFLFESGYSPYNASTGLRVASVRSDDRPNRDLGSIETTRILDTLRKVDLRYYTIVLTLVTTGLRNEELCKLTVNSVKEDWINGGYYLEVVGKGNKRRDIPIKEGVLNKIRHYRKSYKLSPIHPDNKLEPLFVTRNNRAFSPSYLSQALKKIITENVTLESDVQVTAHSFRHAFAIISHMNKVDIYDIMRSLGHEKIDTTMIYLEKVQARTNNAINSWSSSTLGEHLD</sequence>
<organism evidence="7 8">
    <name type="scientific">Kurthia sibirica</name>
    <dbReference type="NCBI Taxonomy" id="202750"/>
    <lineage>
        <taxon>Bacteria</taxon>
        <taxon>Bacillati</taxon>
        <taxon>Bacillota</taxon>
        <taxon>Bacilli</taxon>
        <taxon>Bacillales</taxon>
        <taxon>Caryophanaceae</taxon>
        <taxon>Kurthia</taxon>
    </lineage>
</organism>
<dbReference type="PROSITE" id="PS51898">
    <property type="entry name" value="TYR_RECOMBINASE"/>
    <property type="match status" value="1"/>
</dbReference>
<dbReference type="InterPro" id="IPR044068">
    <property type="entry name" value="CB"/>
</dbReference>
<dbReference type="RefSeq" id="WP_109306375.1">
    <property type="nucleotide sequence ID" value="NZ_BJUF01000004.1"/>
</dbReference>
<gene>
    <name evidence="7" type="ORF">DEX24_10415</name>
</gene>
<keyword evidence="3" id="KW-0233">DNA recombination</keyword>
<dbReference type="InterPro" id="IPR011010">
    <property type="entry name" value="DNA_brk_join_enz"/>
</dbReference>
<reference evidence="7 8" key="1">
    <citation type="submission" date="2018-05" db="EMBL/GenBank/DDBJ databases">
        <title>Kurthia sibirica genome sequence.</title>
        <authorList>
            <person name="Maclea K.S."/>
            <person name="Goen A.E."/>
        </authorList>
    </citation>
    <scope>NUCLEOTIDE SEQUENCE [LARGE SCALE GENOMIC DNA]</scope>
    <source>
        <strain evidence="7 8">ATCC 49154</strain>
    </source>
</reference>
<dbReference type="InterPro" id="IPR010998">
    <property type="entry name" value="Integrase_recombinase_N"/>
</dbReference>
<evidence type="ECO:0000256" key="2">
    <source>
        <dbReference type="ARBA" id="ARBA00023125"/>
    </source>
</evidence>
<dbReference type="Proteomes" id="UP000245938">
    <property type="component" value="Unassembled WGS sequence"/>
</dbReference>
<evidence type="ECO:0000256" key="1">
    <source>
        <dbReference type="ARBA" id="ARBA00008857"/>
    </source>
</evidence>
<evidence type="ECO:0000259" key="5">
    <source>
        <dbReference type="PROSITE" id="PS51898"/>
    </source>
</evidence>
<dbReference type="CDD" id="cd00397">
    <property type="entry name" value="DNA_BRE_C"/>
    <property type="match status" value="1"/>
</dbReference>
<evidence type="ECO:0000259" key="6">
    <source>
        <dbReference type="PROSITE" id="PS51900"/>
    </source>
</evidence>
<dbReference type="Gene3D" id="1.10.443.10">
    <property type="entry name" value="Intergrase catalytic core"/>
    <property type="match status" value="1"/>
</dbReference>
<dbReference type="GO" id="GO:0006310">
    <property type="term" value="P:DNA recombination"/>
    <property type="evidence" value="ECO:0007669"/>
    <property type="project" value="UniProtKB-KW"/>
</dbReference>
<dbReference type="EMBL" id="QFVR01000013">
    <property type="protein sequence ID" value="PWI24979.1"/>
    <property type="molecule type" value="Genomic_DNA"/>
</dbReference>
<dbReference type="SUPFAM" id="SSF56349">
    <property type="entry name" value="DNA breaking-rejoining enzymes"/>
    <property type="match status" value="1"/>
</dbReference>
<protein>
    <submittedName>
        <fullName evidence="7">Integrase</fullName>
    </submittedName>
</protein>
<dbReference type="PANTHER" id="PTHR30349:SF41">
    <property type="entry name" value="INTEGRASE_RECOMBINASE PROTEIN MJ0367-RELATED"/>
    <property type="match status" value="1"/>
</dbReference>
<proteinExistence type="inferred from homology"/>
<evidence type="ECO:0000256" key="3">
    <source>
        <dbReference type="ARBA" id="ARBA00023172"/>
    </source>
</evidence>
<accession>A0A2U3AKB6</accession>
<dbReference type="OrthoDB" id="2445040at2"/>
<comment type="caution">
    <text evidence="7">The sequence shown here is derived from an EMBL/GenBank/DDBJ whole genome shotgun (WGS) entry which is preliminary data.</text>
</comment>
<evidence type="ECO:0000256" key="4">
    <source>
        <dbReference type="PROSITE-ProRule" id="PRU01248"/>
    </source>
</evidence>
<comment type="similarity">
    <text evidence="1">Belongs to the 'phage' integrase family.</text>
</comment>
<dbReference type="GO" id="GO:0003677">
    <property type="term" value="F:DNA binding"/>
    <property type="evidence" value="ECO:0007669"/>
    <property type="project" value="UniProtKB-UniRule"/>
</dbReference>
<dbReference type="Gene3D" id="1.10.150.130">
    <property type="match status" value="1"/>
</dbReference>
<dbReference type="PROSITE" id="PS51900">
    <property type="entry name" value="CB"/>
    <property type="match status" value="1"/>
</dbReference>
<feature type="domain" description="Tyr recombinase" evidence="5">
    <location>
        <begin position="174"/>
        <end position="362"/>
    </location>
</feature>
<dbReference type="PANTHER" id="PTHR30349">
    <property type="entry name" value="PHAGE INTEGRASE-RELATED"/>
    <property type="match status" value="1"/>
</dbReference>
<keyword evidence="2 4" id="KW-0238">DNA-binding</keyword>
<dbReference type="InterPro" id="IPR002104">
    <property type="entry name" value="Integrase_catalytic"/>
</dbReference>
<dbReference type="Pfam" id="PF00589">
    <property type="entry name" value="Phage_integrase"/>
    <property type="match status" value="1"/>
</dbReference>